<dbReference type="AlphaFoldDB" id="A0A8H5BVQ8"/>
<name>A0A8H5BVQ8_9AGAR</name>
<comment type="caution">
    <text evidence="1">The sequence shown here is derived from an EMBL/GenBank/DDBJ whole genome shotgun (WGS) entry which is preliminary data.</text>
</comment>
<keyword evidence="2" id="KW-1185">Reference proteome</keyword>
<proteinExistence type="predicted"/>
<protein>
    <submittedName>
        <fullName evidence="1">Uncharacterized protein</fullName>
    </submittedName>
</protein>
<dbReference type="EMBL" id="JAACJJ010000002">
    <property type="protein sequence ID" value="KAF5329257.1"/>
    <property type="molecule type" value="Genomic_DNA"/>
</dbReference>
<sequence>MTATAPAPHPTLHFTSGITVLQASCCWTYDTAQFETVDVDRCNLALVPVLMLVLRRHPCTPHLPSHHLTRPRRHTRPVRRSPLDWNRECDIAASSDTSLSSAHVSAMATRYLAWSQWSRMHRRRRSDDCLLTISHTASNTSCSVRYGSAYLRSTSLADATRLSFDSTRLNSTLCRTRARSQYARRARFVPLRAISSIEYRAP</sequence>
<dbReference type="Proteomes" id="UP000567179">
    <property type="component" value="Unassembled WGS sequence"/>
</dbReference>
<accession>A0A8H5BVQ8</accession>
<organism evidence="1 2">
    <name type="scientific">Psilocybe cf. subviscida</name>
    <dbReference type="NCBI Taxonomy" id="2480587"/>
    <lineage>
        <taxon>Eukaryota</taxon>
        <taxon>Fungi</taxon>
        <taxon>Dikarya</taxon>
        <taxon>Basidiomycota</taxon>
        <taxon>Agaricomycotina</taxon>
        <taxon>Agaricomycetes</taxon>
        <taxon>Agaricomycetidae</taxon>
        <taxon>Agaricales</taxon>
        <taxon>Agaricineae</taxon>
        <taxon>Strophariaceae</taxon>
        <taxon>Psilocybe</taxon>
    </lineage>
</organism>
<evidence type="ECO:0000313" key="2">
    <source>
        <dbReference type="Proteomes" id="UP000567179"/>
    </source>
</evidence>
<gene>
    <name evidence="1" type="ORF">D9619_009379</name>
</gene>
<reference evidence="1 2" key="1">
    <citation type="journal article" date="2020" name="ISME J.">
        <title>Uncovering the hidden diversity of litter-decomposition mechanisms in mushroom-forming fungi.</title>
        <authorList>
            <person name="Floudas D."/>
            <person name="Bentzer J."/>
            <person name="Ahren D."/>
            <person name="Johansson T."/>
            <person name="Persson P."/>
            <person name="Tunlid A."/>
        </authorList>
    </citation>
    <scope>NUCLEOTIDE SEQUENCE [LARGE SCALE GENOMIC DNA]</scope>
    <source>
        <strain evidence="1 2">CBS 101986</strain>
    </source>
</reference>
<evidence type="ECO:0000313" key="1">
    <source>
        <dbReference type="EMBL" id="KAF5329257.1"/>
    </source>
</evidence>